<accession>A0A8S0R323</accession>
<dbReference type="EMBL" id="CACTIH010002068">
    <property type="protein sequence ID" value="CAA2972775.1"/>
    <property type="molecule type" value="Genomic_DNA"/>
</dbReference>
<evidence type="ECO:0000313" key="3">
    <source>
        <dbReference type="Proteomes" id="UP000594638"/>
    </source>
</evidence>
<protein>
    <submittedName>
        <fullName evidence="2">Uncharacterized protein</fullName>
    </submittedName>
</protein>
<dbReference type="AlphaFoldDB" id="A0A8S0R323"/>
<comment type="caution">
    <text evidence="2">The sequence shown here is derived from an EMBL/GenBank/DDBJ whole genome shotgun (WGS) entry which is preliminary data.</text>
</comment>
<evidence type="ECO:0000313" key="2">
    <source>
        <dbReference type="EMBL" id="CAA2972775.1"/>
    </source>
</evidence>
<dbReference type="Proteomes" id="UP000594638">
    <property type="component" value="Unassembled WGS sequence"/>
</dbReference>
<gene>
    <name evidence="2" type="ORF">OLEA9_A045189</name>
</gene>
<keyword evidence="3" id="KW-1185">Reference proteome</keyword>
<feature type="compositionally biased region" description="Basic and acidic residues" evidence="1">
    <location>
        <begin position="17"/>
        <end position="33"/>
    </location>
</feature>
<reference evidence="2 3" key="1">
    <citation type="submission" date="2019-12" db="EMBL/GenBank/DDBJ databases">
        <authorList>
            <person name="Alioto T."/>
            <person name="Alioto T."/>
            <person name="Gomez Garrido J."/>
        </authorList>
    </citation>
    <scope>NUCLEOTIDE SEQUENCE [LARGE SCALE GENOMIC DNA]</scope>
</reference>
<organism evidence="2 3">
    <name type="scientific">Olea europaea subsp. europaea</name>
    <dbReference type="NCBI Taxonomy" id="158383"/>
    <lineage>
        <taxon>Eukaryota</taxon>
        <taxon>Viridiplantae</taxon>
        <taxon>Streptophyta</taxon>
        <taxon>Embryophyta</taxon>
        <taxon>Tracheophyta</taxon>
        <taxon>Spermatophyta</taxon>
        <taxon>Magnoliopsida</taxon>
        <taxon>eudicotyledons</taxon>
        <taxon>Gunneridae</taxon>
        <taxon>Pentapetalae</taxon>
        <taxon>asterids</taxon>
        <taxon>lamiids</taxon>
        <taxon>Lamiales</taxon>
        <taxon>Oleaceae</taxon>
        <taxon>Oleeae</taxon>
        <taxon>Olea</taxon>
    </lineage>
</organism>
<sequence length="110" mass="12352">MTCSVCVEQGYNKQYHSRPDAPDSGKMVPERGQRPTSSRNLGDDQTFHFIPTPMLSHEPRYDGLQSSDAAMVFTQPNSVHVPINDVNFEDVVDDMIDLRNVESATRISKP</sequence>
<proteinExistence type="predicted"/>
<name>A0A8S0R323_OLEEU</name>
<evidence type="ECO:0000256" key="1">
    <source>
        <dbReference type="SAM" id="MobiDB-lite"/>
    </source>
</evidence>
<dbReference type="Gramene" id="OE9A045189T1">
    <property type="protein sequence ID" value="OE9A045189C1"/>
    <property type="gene ID" value="OE9A045189"/>
</dbReference>
<feature type="region of interest" description="Disordered" evidence="1">
    <location>
        <begin position="10"/>
        <end position="46"/>
    </location>
</feature>